<feature type="transmembrane region" description="Helical" evidence="7">
    <location>
        <begin position="378"/>
        <end position="398"/>
    </location>
</feature>
<evidence type="ECO:0000256" key="1">
    <source>
        <dbReference type="ARBA" id="ARBA00004141"/>
    </source>
</evidence>
<accession>A0A0G4KBD3</accession>
<evidence type="ECO:0000256" key="2">
    <source>
        <dbReference type="ARBA" id="ARBA00022692"/>
    </source>
</evidence>
<keyword evidence="3 6" id="KW-0201">Cytochrome c-type biogenesis</keyword>
<geneLocation type="plastid" evidence="9"/>
<evidence type="ECO:0000313" key="9">
    <source>
        <dbReference type="EMBL" id="CRF40049.1"/>
    </source>
</evidence>
<dbReference type="Proteomes" id="UP000307987">
    <property type="component" value="Plastid JFC0032_plastid"/>
</dbReference>
<dbReference type="PANTHER" id="PTHR31566:SF0">
    <property type="entry name" value="CYTOCHROME C BIOGENESIS PROTEIN CCS1, CHLOROPLASTIC"/>
    <property type="match status" value="1"/>
</dbReference>
<evidence type="ECO:0000256" key="5">
    <source>
        <dbReference type="ARBA" id="ARBA00023136"/>
    </source>
</evidence>
<dbReference type="Pfam" id="PF05140">
    <property type="entry name" value="ResB"/>
    <property type="match status" value="1"/>
</dbReference>
<organism evidence="9 10">
    <name type="scientific">Laurencia snackeyi</name>
    <dbReference type="NCBI Taxonomy" id="1858662"/>
    <lineage>
        <taxon>Eukaryota</taxon>
        <taxon>Rhodophyta</taxon>
        <taxon>Florideophyceae</taxon>
        <taxon>Rhodymeniophycidae</taxon>
        <taxon>Ceramiales</taxon>
        <taxon>Rhodomelaceae</taxon>
        <taxon>Laurencieae</taxon>
        <taxon>Laurencia</taxon>
    </lineage>
</organism>
<name>A0A0G4KBD3_9FLOR</name>
<dbReference type="EMBL" id="LN833431">
    <property type="protein sequence ID" value="CRF40049.1"/>
    <property type="molecule type" value="Genomic_DNA"/>
</dbReference>
<dbReference type="InterPro" id="IPR007816">
    <property type="entry name" value="ResB-like_domain"/>
</dbReference>
<evidence type="ECO:0000256" key="4">
    <source>
        <dbReference type="ARBA" id="ARBA00022989"/>
    </source>
</evidence>
<proteinExistence type="inferred from homology"/>
<dbReference type="GO" id="GO:0017004">
    <property type="term" value="P:cytochrome complex assembly"/>
    <property type="evidence" value="ECO:0007669"/>
    <property type="project" value="UniProtKB-UniRule"/>
</dbReference>
<evidence type="ECO:0000256" key="7">
    <source>
        <dbReference type="SAM" id="Phobius"/>
    </source>
</evidence>
<reference evidence="10" key="1">
    <citation type="journal article" date="2017" name="BMC Genomics">
        <title>Complete chloroplast genome of Gracilaria firma (Gracilariaceae, Rhodophyta), with discussion on the use of chloroplast phylogenomics in the subclass Rhodymeniophycidae.</title>
        <authorList>
            <person name="Ng P.K."/>
            <person name="Lin S.M."/>
            <person name="Lim P.E."/>
            <person name="Liu L.C."/>
            <person name="Chen C.M."/>
            <person name="Pai T.W."/>
        </authorList>
    </citation>
    <scope>NUCLEOTIDE SEQUENCE [LARGE SCALE GENOMIC DNA]</scope>
</reference>
<evidence type="ECO:0000256" key="6">
    <source>
        <dbReference type="HAMAP-Rule" id="MF_01392"/>
    </source>
</evidence>
<keyword evidence="9" id="KW-0934">Plastid</keyword>
<feature type="transmembrane region" description="Helical" evidence="7">
    <location>
        <begin position="171"/>
        <end position="194"/>
    </location>
</feature>
<keyword evidence="4 6" id="KW-1133">Transmembrane helix</keyword>
<evidence type="ECO:0000313" key="10">
    <source>
        <dbReference type="Proteomes" id="UP000307987"/>
    </source>
</evidence>
<comment type="similarity">
    <text evidence="6">Belongs to the Ccs1/CcsB family.</text>
</comment>
<feature type="transmembrane region" description="Helical" evidence="7">
    <location>
        <begin position="20"/>
        <end position="40"/>
    </location>
</feature>
<feature type="domain" description="ResB-like" evidence="8">
    <location>
        <begin position="21"/>
        <end position="290"/>
    </location>
</feature>
<feature type="transmembrane region" description="Helical" evidence="7">
    <location>
        <begin position="80"/>
        <end position="102"/>
    </location>
</feature>
<keyword evidence="5 6" id="KW-0472">Membrane</keyword>
<evidence type="ECO:0000259" key="8">
    <source>
        <dbReference type="Pfam" id="PF05140"/>
    </source>
</evidence>
<comment type="function">
    <text evidence="6">Required during biogenesis of c-type cytochromes (cytochrome c6 and cytochrome f) at the step of heme attachment.</text>
</comment>
<feature type="transmembrane region" description="Helical" evidence="7">
    <location>
        <begin position="137"/>
        <end position="159"/>
    </location>
</feature>
<feature type="transmembrane region" description="Helical" evidence="7">
    <location>
        <begin position="427"/>
        <end position="448"/>
    </location>
</feature>
<sequence>MITFDFKNILWNFVKRLANLNLSIFILFIISICCILGSIIEQDQSLLYYQSNYPVSNINFSIINWKLIYSFGLDHVFQTWWFFLILVIFILTLLSCTFFTQLPSLRNARRWKFIHNNYFIKHSLSFQDSYRHENNSLIVMVYSLVSSDFFVFSQDYSIYAYKGLYGRVSPVFVHFSIITILLGSMLSFLSGFVAQEIVPNGEIFHIKNIVHSGLLSSFPANVFGFVENFSIDYNVDGSIKQFFSKLSLISSQGQHLSSKTISVNKPLHYRNLTFYQTDWQINSLKISLSDSHILQKKLFKAIINNKNCWLCKIAINNHKQILFVIFDLNSPIFLFNSDGLLVGKFSTNQIFYVNDVSFIINEIFTSTGLQIKTDSGILIVYLGFFVLMLSTVLSYLSYSQIWFYRVSDLFQFLGSTNRAIFFFEESIFYIDFVYNSFISYSSTSYVLLRYSILK</sequence>
<keyword evidence="6" id="KW-0793">Thylakoid</keyword>
<dbReference type="AlphaFoldDB" id="A0A0G4KBD3"/>
<comment type="subunit">
    <text evidence="6">May interact with CcsA.</text>
</comment>
<dbReference type="HAMAP" id="MF_01392">
    <property type="entry name" value="CytC_Ccs1"/>
    <property type="match status" value="1"/>
</dbReference>
<keyword evidence="2 6" id="KW-0812">Transmembrane</keyword>
<evidence type="ECO:0000256" key="3">
    <source>
        <dbReference type="ARBA" id="ARBA00022748"/>
    </source>
</evidence>
<dbReference type="GO" id="GO:0042651">
    <property type="term" value="C:thylakoid membrane"/>
    <property type="evidence" value="ECO:0007669"/>
    <property type="project" value="UniProtKB-UniRule"/>
</dbReference>
<dbReference type="PANTHER" id="PTHR31566">
    <property type="entry name" value="CYTOCHROME C BIOGENESIS PROTEIN CCS1, CHLOROPLASTIC"/>
    <property type="match status" value="1"/>
</dbReference>
<comment type="subcellular location">
    <subcellularLocation>
        <location evidence="6">Cellular thylakoid membrane</location>
        <topology evidence="6">Multi-pass membrane protein</topology>
    </subcellularLocation>
    <subcellularLocation>
        <location evidence="1">Membrane</location>
        <topology evidence="1">Multi-pass membrane protein</topology>
    </subcellularLocation>
</comment>
<protein>
    <recommendedName>
        <fullName evidence="6">Cytochrome c biogenesis protein CcsB</fullName>
    </recommendedName>
</protein>
<gene>
    <name evidence="6 9" type="primary">ccs1</name>
    <name evidence="6" type="synonym">ccsB</name>
</gene>
<dbReference type="InterPro" id="IPR023494">
    <property type="entry name" value="Cyt_c_bgen_Ccs1/CcsB/ResB"/>
</dbReference>